<keyword evidence="2" id="KW-1185">Reference proteome</keyword>
<gene>
    <name evidence="1" type="ORF">IW15_14195</name>
</gene>
<dbReference type="OrthoDB" id="1262667at2"/>
<name>A0A086A569_9FLAO</name>
<sequence>MKNNYNKGPFRAYEYGKIPPYLKKYGNKKWRRTATSEIKDHLTESAKFRKKRRKRIWIKITREINGVKRSDYRKYATEKSCKDSINRAHIISYYTMNNKQKNNKQK</sequence>
<dbReference type="AlphaFoldDB" id="A0A086A569"/>
<organism evidence="1 2">
    <name type="scientific">Chryseobacterium soli</name>
    <dbReference type="NCBI Taxonomy" id="445961"/>
    <lineage>
        <taxon>Bacteria</taxon>
        <taxon>Pseudomonadati</taxon>
        <taxon>Bacteroidota</taxon>
        <taxon>Flavobacteriia</taxon>
        <taxon>Flavobacteriales</taxon>
        <taxon>Weeksellaceae</taxon>
        <taxon>Chryseobacterium group</taxon>
        <taxon>Chryseobacterium</taxon>
    </lineage>
</organism>
<dbReference type="EMBL" id="JPRH01000005">
    <property type="protein sequence ID" value="KFF11833.1"/>
    <property type="molecule type" value="Genomic_DNA"/>
</dbReference>
<dbReference type="Proteomes" id="UP000028705">
    <property type="component" value="Unassembled WGS sequence"/>
</dbReference>
<reference evidence="1 2" key="1">
    <citation type="submission" date="2014-07" db="EMBL/GenBank/DDBJ databases">
        <title>Genome of Chryseobacterium soli DSM 19298.</title>
        <authorList>
            <person name="Stropko S.J."/>
            <person name="Pipes S.E."/>
            <person name="Newman J."/>
        </authorList>
    </citation>
    <scope>NUCLEOTIDE SEQUENCE [LARGE SCALE GENOMIC DNA]</scope>
    <source>
        <strain evidence="1 2">DSM 19298</strain>
    </source>
</reference>
<evidence type="ECO:0000313" key="1">
    <source>
        <dbReference type="EMBL" id="KFF11833.1"/>
    </source>
</evidence>
<dbReference type="RefSeq" id="WP_034712239.1">
    <property type="nucleotide sequence ID" value="NZ_JPRH01000005.1"/>
</dbReference>
<comment type="caution">
    <text evidence="1">The sequence shown here is derived from an EMBL/GenBank/DDBJ whole genome shotgun (WGS) entry which is preliminary data.</text>
</comment>
<dbReference type="eggNOG" id="ENOG50311DN">
    <property type="taxonomic scope" value="Bacteria"/>
</dbReference>
<protein>
    <submittedName>
        <fullName evidence="1">Uncharacterized protein</fullName>
    </submittedName>
</protein>
<accession>A0A086A569</accession>
<evidence type="ECO:0000313" key="2">
    <source>
        <dbReference type="Proteomes" id="UP000028705"/>
    </source>
</evidence>
<proteinExistence type="predicted"/>
<dbReference type="STRING" id="445961.IW15_14195"/>